<dbReference type="Gene3D" id="3.30.2350.10">
    <property type="entry name" value="Pseudouridine synthase"/>
    <property type="match status" value="1"/>
</dbReference>
<sequence length="302" mass="32777">MSGLDGALRKGDWLELRLNAADAAEASAPGQAAAVAGRLLEAPQLARRLQASGGLQLSGDRLRLRLFPAEPAGFEPEWMDLTVLYEDDYAMVVHKPAGVKVHPTTGETGTLAHGVAAYYEATGQQLAVRHVHRLDEWTSGPVLYAKGAYALQRLDEAMRLKAIGRIYLALAQGELSPPSGRIDAPIGRDRHHKQRRRVSPTGDPAVTHYDTVAASGGASLVRLRLETGRTHQIRVHLSHLGHPLLGDMLYGGARRDIISRQALHGERLVFPHPLSGEQIELAAAPPEDFRKACAKLGLQLDR</sequence>
<feature type="compositionally biased region" description="Basic residues" evidence="4">
    <location>
        <begin position="189"/>
        <end position="198"/>
    </location>
</feature>
<keyword evidence="3 6" id="KW-0413">Isomerase</keyword>
<proteinExistence type="inferred from homology"/>
<dbReference type="InterPro" id="IPR006225">
    <property type="entry name" value="PsdUridine_synth_RluC/D"/>
</dbReference>
<dbReference type="RefSeq" id="WP_377602217.1">
    <property type="nucleotide sequence ID" value="NZ_JBHUME010000007.1"/>
</dbReference>
<dbReference type="EMBL" id="JBHUME010000007">
    <property type="protein sequence ID" value="MFD2612556.1"/>
    <property type="molecule type" value="Genomic_DNA"/>
</dbReference>
<protein>
    <recommendedName>
        <fullName evidence="3">Pseudouridine synthase</fullName>
        <ecNumber evidence="3">5.4.99.-</ecNumber>
    </recommendedName>
</protein>
<dbReference type="CDD" id="cd02869">
    <property type="entry name" value="PseudoU_synth_RluA_like"/>
    <property type="match status" value="1"/>
</dbReference>
<feature type="domain" description="Pseudouridine synthase RsuA/RluA-like" evidence="5">
    <location>
        <begin position="91"/>
        <end position="239"/>
    </location>
</feature>
<evidence type="ECO:0000313" key="6">
    <source>
        <dbReference type="EMBL" id="MFD2612556.1"/>
    </source>
</evidence>
<evidence type="ECO:0000259" key="5">
    <source>
        <dbReference type="Pfam" id="PF00849"/>
    </source>
</evidence>
<organism evidence="6 7">
    <name type="scientific">Paenibacillus gansuensis</name>
    <dbReference type="NCBI Taxonomy" id="306542"/>
    <lineage>
        <taxon>Bacteria</taxon>
        <taxon>Bacillati</taxon>
        <taxon>Bacillota</taxon>
        <taxon>Bacilli</taxon>
        <taxon>Bacillales</taxon>
        <taxon>Paenibacillaceae</taxon>
        <taxon>Paenibacillus</taxon>
    </lineage>
</organism>
<dbReference type="InterPro" id="IPR006145">
    <property type="entry name" value="PsdUridine_synth_RsuA/RluA"/>
</dbReference>
<dbReference type="PANTHER" id="PTHR21600">
    <property type="entry name" value="MITOCHONDRIAL RNA PSEUDOURIDINE SYNTHASE"/>
    <property type="match status" value="1"/>
</dbReference>
<name>A0ABW5PCF6_9BACL</name>
<evidence type="ECO:0000313" key="7">
    <source>
        <dbReference type="Proteomes" id="UP001597541"/>
    </source>
</evidence>
<dbReference type="EC" id="5.4.99.-" evidence="3"/>
<gene>
    <name evidence="6" type="ORF">ACFSUF_08995</name>
</gene>
<reference evidence="7" key="1">
    <citation type="journal article" date="2019" name="Int. J. Syst. Evol. Microbiol.">
        <title>The Global Catalogue of Microorganisms (GCM) 10K type strain sequencing project: providing services to taxonomists for standard genome sequencing and annotation.</title>
        <authorList>
            <consortium name="The Broad Institute Genomics Platform"/>
            <consortium name="The Broad Institute Genome Sequencing Center for Infectious Disease"/>
            <person name="Wu L."/>
            <person name="Ma J."/>
        </authorList>
    </citation>
    <scope>NUCLEOTIDE SEQUENCE [LARGE SCALE GENOMIC DNA]</scope>
    <source>
        <strain evidence="7">KCTC 3950</strain>
    </source>
</reference>
<evidence type="ECO:0000256" key="1">
    <source>
        <dbReference type="ARBA" id="ARBA00000073"/>
    </source>
</evidence>
<feature type="region of interest" description="Disordered" evidence="4">
    <location>
        <begin position="179"/>
        <end position="204"/>
    </location>
</feature>
<dbReference type="PANTHER" id="PTHR21600:SF71">
    <property type="entry name" value="PSEUDOURIDINE SYNTHASE"/>
    <property type="match status" value="1"/>
</dbReference>
<dbReference type="NCBIfam" id="TIGR00005">
    <property type="entry name" value="rluA_subfam"/>
    <property type="match status" value="1"/>
</dbReference>
<dbReference type="Pfam" id="PF00849">
    <property type="entry name" value="PseudoU_synth_2"/>
    <property type="match status" value="1"/>
</dbReference>
<dbReference type="InterPro" id="IPR020103">
    <property type="entry name" value="PsdUridine_synth_cat_dom_sf"/>
</dbReference>
<evidence type="ECO:0000256" key="3">
    <source>
        <dbReference type="RuleBase" id="RU362028"/>
    </source>
</evidence>
<dbReference type="Proteomes" id="UP001597541">
    <property type="component" value="Unassembled WGS sequence"/>
</dbReference>
<dbReference type="SUPFAM" id="SSF55120">
    <property type="entry name" value="Pseudouridine synthase"/>
    <property type="match status" value="1"/>
</dbReference>
<comment type="caution">
    <text evidence="6">The sequence shown here is derived from an EMBL/GenBank/DDBJ whole genome shotgun (WGS) entry which is preliminary data.</text>
</comment>
<comment type="catalytic activity">
    <reaction evidence="1 3">
        <text>a uridine in RNA = a pseudouridine in RNA</text>
        <dbReference type="Rhea" id="RHEA:48348"/>
        <dbReference type="Rhea" id="RHEA-COMP:12068"/>
        <dbReference type="Rhea" id="RHEA-COMP:12069"/>
        <dbReference type="ChEBI" id="CHEBI:65314"/>
        <dbReference type="ChEBI" id="CHEBI:65315"/>
    </reaction>
</comment>
<keyword evidence="7" id="KW-1185">Reference proteome</keyword>
<comment type="similarity">
    <text evidence="2 3">Belongs to the pseudouridine synthase RluA family.</text>
</comment>
<dbReference type="GO" id="GO:0016853">
    <property type="term" value="F:isomerase activity"/>
    <property type="evidence" value="ECO:0007669"/>
    <property type="project" value="UniProtKB-KW"/>
</dbReference>
<dbReference type="InterPro" id="IPR050188">
    <property type="entry name" value="RluA_PseudoU_synthase"/>
</dbReference>
<evidence type="ECO:0000256" key="2">
    <source>
        <dbReference type="ARBA" id="ARBA00010876"/>
    </source>
</evidence>
<accession>A0ABW5PCF6</accession>
<comment type="function">
    <text evidence="3">Responsible for synthesis of pseudouridine from uracil.</text>
</comment>
<evidence type="ECO:0000256" key="4">
    <source>
        <dbReference type="SAM" id="MobiDB-lite"/>
    </source>
</evidence>